<keyword evidence="4" id="KW-1185">Reference proteome</keyword>
<dbReference type="PANTHER" id="PTHR34365">
    <property type="entry name" value="ENOLASE (DUF1399)"/>
    <property type="match status" value="1"/>
</dbReference>
<proteinExistence type="predicted"/>
<evidence type="ECO:0000256" key="2">
    <source>
        <dbReference type="SAM" id="MobiDB-lite"/>
    </source>
</evidence>
<dbReference type="EMBL" id="JAZAVK010000051">
    <property type="protein sequence ID" value="KAK7427591.1"/>
    <property type="molecule type" value="Genomic_DNA"/>
</dbReference>
<accession>A0ABR1I408</accession>
<name>A0ABR1I408_9HYPO</name>
<protein>
    <submittedName>
        <fullName evidence="3">Uncharacterized protein</fullName>
    </submittedName>
</protein>
<keyword evidence="1" id="KW-0175">Coiled coil</keyword>
<evidence type="ECO:0000313" key="3">
    <source>
        <dbReference type="EMBL" id="KAK7427591.1"/>
    </source>
</evidence>
<organism evidence="3 4">
    <name type="scientific">Neonectria magnoliae</name>
    <dbReference type="NCBI Taxonomy" id="2732573"/>
    <lineage>
        <taxon>Eukaryota</taxon>
        <taxon>Fungi</taxon>
        <taxon>Dikarya</taxon>
        <taxon>Ascomycota</taxon>
        <taxon>Pezizomycotina</taxon>
        <taxon>Sordariomycetes</taxon>
        <taxon>Hypocreomycetidae</taxon>
        <taxon>Hypocreales</taxon>
        <taxon>Nectriaceae</taxon>
        <taxon>Neonectria</taxon>
    </lineage>
</organism>
<dbReference type="Proteomes" id="UP001498421">
    <property type="component" value="Unassembled WGS sequence"/>
</dbReference>
<evidence type="ECO:0000313" key="4">
    <source>
        <dbReference type="Proteomes" id="UP001498421"/>
    </source>
</evidence>
<dbReference type="InterPro" id="IPR009836">
    <property type="entry name" value="GRDP-like"/>
</dbReference>
<sequence>MASIFVSKCSQYEVSSLLFCTFKTVDSIRLSGSWHLISDQFIQQQQMTAPPSYQEAGAGRSVTDDQPPLDLTASFANLDLGLTARDPDPNTCLAHLRLLFAFENLKEDIGYADGLWGLWDSRAEGNLEVPEKADIKGHVPNGSDAKIPRERHRLLSMIREKRWALFVARAVDRYEAWWNSLVEGPRLTEEDMVAPDSAAYIQFTAVQDLEYWKGMTLPPLDVLMVYHAHMLNPYNFLEDCLRAGHRQFWASGMPWSLVNAAIDPNFNYNVSDDDKARWVARTGRSWHNTDDATFKSIGCPVCNSQIVIPWTTCGLDEHPKTSDRLGLIGSGYGDGKLDASCPTCATRINKEFLSLAKFCNDSRDLLTKDVPMPGTVIHPLSGEPKEFHKTHRVRWNPHTFPNRMIKLVLRIEIQDLLKTPSLGDPPTIDDVRTMIEVTLGKQSALRLIYQGSPNSLSLRPVRVSPLARLSIRKMMSRYWDNFSPFALDLCGAVMRQGIFSEKMRQIDWLHSPAAPETMKRLCTKYQRFIKIIAQYPKEVAVPTLDVDLAWHTHQLSPSAYYMYTKTVAHKFIRHDDKIEEDNLKEGFEWTSKTYQESYGEVYSECTFEEKFHSSGAASLCPPDNSAHISSHNAVKLSDDALVLPPGRRSVQRQIQELHQQRLEENYQKARKRAEKKGRKLPPREQYYEHWGYSYYSKSEVPWRRRCESPTDHNLLQCTDLGCIPCTLREACTMVQTLALRVLVEALVHLEAVEEAWPPELVAALAAHALRVAVEEAEEDVQLEEEEDVEVEEEEEEEEEEDVEAEEGVESLLLQYHGQALPRLMRDVSNAIPLQFNVAW</sequence>
<feature type="region of interest" description="Disordered" evidence="2">
    <location>
        <begin position="776"/>
        <end position="807"/>
    </location>
</feature>
<dbReference type="PANTHER" id="PTHR34365:SF7">
    <property type="entry name" value="GLYCINE-RICH DOMAIN-CONTAINING PROTEIN 1"/>
    <property type="match status" value="1"/>
</dbReference>
<gene>
    <name evidence="3" type="ORF">QQZ08_005866</name>
</gene>
<dbReference type="Pfam" id="PF07173">
    <property type="entry name" value="GRDP-like"/>
    <property type="match status" value="1"/>
</dbReference>
<comment type="caution">
    <text evidence="3">The sequence shown here is derived from an EMBL/GenBank/DDBJ whole genome shotgun (WGS) entry which is preliminary data.</text>
</comment>
<evidence type="ECO:0000256" key="1">
    <source>
        <dbReference type="SAM" id="Coils"/>
    </source>
</evidence>
<feature type="coiled-coil region" evidence="1">
    <location>
        <begin position="652"/>
        <end position="679"/>
    </location>
</feature>
<reference evidence="3 4" key="1">
    <citation type="journal article" date="2025" name="Microbiol. Resour. Announc.">
        <title>Draft genome sequences for Neonectria magnoliae and Neonectria punicea, canker pathogens of Liriodendron tulipifera and Acer saccharum in West Virginia.</title>
        <authorList>
            <person name="Petronek H.M."/>
            <person name="Kasson M.T."/>
            <person name="Metheny A.M."/>
            <person name="Stauder C.M."/>
            <person name="Lovett B."/>
            <person name="Lynch S.C."/>
            <person name="Garnas J.R."/>
            <person name="Kasson L.R."/>
            <person name="Stajich J.E."/>
        </authorList>
    </citation>
    <scope>NUCLEOTIDE SEQUENCE [LARGE SCALE GENOMIC DNA]</scope>
    <source>
        <strain evidence="3 4">NRRL 64651</strain>
    </source>
</reference>